<evidence type="ECO:0000313" key="2">
    <source>
        <dbReference type="EMBL" id="CAF1686551.1"/>
    </source>
</evidence>
<proteinExistence type="predicted"/>
<evidence type="ECO:0000313" key="3">
    <source>
        <dbReference type="Proteomes" id="UP000663828"/>
    </source>
</evidence>
<dbReference type="AlphaFoldDB" id="A0A816HJ54"/>
<feature type="region of interest" description="Disordered" evidence="1">
    <location>
        <begin position="36"/>
        <end position="104"/>
    </location>
</feature>
<reference evidence="2" key="1">
    <citation type="submission" date="2021-02" db="EMBL/GenBank/DDBJ databases">
        <authorList>
            <person name="Nowell W R."/>
        </authorList>
    </citation>
    <scope>NUCLEOTIDE SEQUENCE</scope>
</reference>
<name>A0A816HJ54_ADIRI</name>
<feature type="compositionally biased region" description="Basic residues" evidence="1">
    <location>
        <begin position="89"/>
        <end position="104"/>
    </location>
</feature>
<feature type="region of interest" description="Disordered" evidence="1">
    <location>
        <begin position="1"/>
        <end position="20"/>
    </location>
</feature>
<protein>
    <submittedName>
        <fullName evidence="2">Uncharacterized protein</fullName>
    </submittedName>
</protein>
<feature type="compositionally biased region" description="Pro residues" evidence="1">
    <location>
        <begin position="52"/>
        <end position="62"/>
    </location>
</feature>
<gene>
    <name evidence="2" type="ORF">XAT740_LOCUS62071</name>
</gene>
<evidence type="ECO:0000256" key="1">
    <source>
        <dbReference type="SAM" id="MobiDB-lite"/>
    </source>
</evidence>
<dbReference type="Proteomes" id="UP000663828">
    <property type="component" value="Unassembled WGS sequence"/>
</dbReference>
<sequence>IGQRLRRPAPLATPEHANRRLGSVLCDAPMASTETLDVGFNQARNEQMKRPTQPPPKIPPPRMDLHHPKPSAPPLDLVHQEHLSEHTRPNPHLRHIQHHNHHLV</sequence>
<feature type="non-terminal residue" evidence="2">
    <location>
        <position position="1"/>
    </location>
</feature>
<feature type="compositionally biased region" description="Basic and acidic residues" evidence="1">
    <location>
        <begin position="78"/>
        <end position="88"/>
    </location>
</feature>
<keyword evidence="3" id="KW-1185">Reference proteome</keyword>
<accession>A0A816HJ54</accession>
<comment type="caution">
    <text evidence="2">The sequence shown here is derived from an EMBL/GenBank/DDBJ whole genome shotgun (WGS) entry which is preliminary data.</text>
</comment>
<organism evidence="2 3">
    <name type="scientific">Adineta ricciae</name>
    <name type="common">Rotifer</name>
    <dbReference type="NCBI Taxonomy" id="249248"/>
    <lineage>
        <taxon>Eukaryota</taxon>
        <taxon>Metazoa</taxon>
        <taxon>Spiralia</taxon>
        <taxon>Gnathifera</taxon>
        <taxon>Rotifera</taxon>
        <taxon>Eurotatoria</taxon>
        <taxon>Bdelloidea</taxon>
        <taxon>Adinetida</taxon>
        <taxon>Adinetidae</taxon>
        <taxon>Adineta</taxon>
    </lineage>
</organism>
<dbReference type="EMBL" id="CAJNOR010017013">
    <property type="protein sequence ID" value="CAF1686551.1"/>
    <property type="molecule type" value="Genomic_DNA"/>
</dbReference>